<dbReference type="SUPFAM" id="SSF52540">
    <property type="entry name" value="P-loop containing nucleoside triphosphate hydrolases"/>
    <property type="match status" value="1"/>
</dbReference>
<evidence type="ECO:0000256" key="5">
    <source>
        <dbReference type="PROSITE-ProRule" id="PRU01091"/>
    </source>
</evidence>
<dbReference type="InterPro" id="IPR027417">
    <property type="entry name" value="P-loop_NTPase"/>
</dbReference>
<dbReference type="SMART" id="SM01043">
    <property type="entry name" value="BTAD"/>
    <property type="match status" value="1"/>
</dbReference>
<evidence type="ECO:0000256" key="4">
    <source>
        <dbReference type="ARBA" id="ARBA00023163"/>
    </source>
</evidence>
<dbReference type="InterPro" id="IPR042197">
    <property type="entry name" value="Apaf_helical"/>
</dbReference>
<evidence type="ECO:0000313" key="8">
    <source>
        <dbReference type="Proteomes" id="UP000638648"/>
    </source>
</evidence>
<sequence length="979" mass="105017">MEPALSYRLLGPLEVRRGDQHVVVSAGKQRTLLVSLLVSANRLVSVDELCERLWGNAAPATARATLATYVMRLRRNLGQGIDPGADVPIRTRPEGYLIEVEPGRIDLDRFTDLLAQADRHPGDVATARALLREALELWRGPALVDIPSESLHRDLVPRLEEQRRLLTVERRIDAELILGEHAELVGELTALTMEHPLRERFWYQLMLALYSSHRQSDALDAYGRLRTLLVDEMGLEPSPEIRLLHQRILAEDPSLHQAAAGTAPGAAPASWVSLCQLPPDIADFVGRADLLEALEERLRTGSDRTTVLVLSLTGPPGTGKSTVAVRAAHRLRTRFPDGQLFVRLTGANGVPRDPAEVLGELLTASGVGRDALPDGVDARASAFRARLADRAVLLLLDDAASARQVLPLVPGTPGSVVLVTGRRLLGGVPGGHAFRLGSLTEEDSLDLLATLVGTDRVNAEPAAARAIVAACGGLPLALRIVGARLAARPSTGLAGLAERLADEQRRLDELRTTDLEVRAGLALSYSALSPVGATAFRRLGLLGTTGVAAWTLGVLADQPDGERLAEELVEASLLTETGRDPTGEPRYRAHDLLAVYAAELARADDPTANEAALRRLVDTFLALADAAHRSLATVSFDEAPVDPIRPAPYLPERDVTRLTADGEAWMLAEQLQLGWVIRRCAQVGWYADAAHLAERVLARLDVQLPHTEVLELWVLIRAAASEAGDERVAWRSAWQHAMQAATRGLTDDVLTTLAESAAVFERLDAPLDLAYSLAALAHFRDERQQGGEALALAERAAAAARASGYRPAYASAVREFASLLAQHGRYAEAIPLFDETLDLARELGGPVDEALVLHRITRYALENGDLDRAAEASRASLAVIEGVHELRARAYVTAMAARVASARGEGAEAVELAGRAHAALASLAEAYLEVGRVADVIGLVKATLPAYADVGAARHEQRLRDALAAAEAGPAGVSETSSR</sequence>
<evidence type="ECO:0000256" key="1">
    <source>
        <dbReference type="ARBA" id="ARBA00005820"/>
    </source>
</evidence>
<dbReference type="SUPFAM" id="SSF48452">
    <property type="entry name" value="TPR-like"/>
    <property type="match status" value="2"/>
</dbReference>
<keyword evidence="2" id="KW-0805">Transcription regulation</keyword>
<dbReference type="InterPro" id="IPR003593">
    <property type="entry name" value="AAA+_ATPase"/>
</dbReference>
<dbReference type="SUPFAM" id="SSF46894">
    <property type="entry name" value="C-terminal effector domain of the bipartite response regulators"/>
    <property type="match status" value="1"/>
</dbReference>
<dbReference type="InterPro" id="IPR049945">
    <property type="entry name" value="AAA_22"/>
</dbReference>
<proteinExistence type="inferred from homology"/>
<gene>
    <name evidence="7" type="ORF">HEB94_007374</name>
</gene>
<keyword evidence="3 5" id="KW-0238">DNA-binding</keyword>
<dbReference type="InterPro" id="IPR051677">
    <property type="entry name" value="AfsR-DnrI-RedD_regulator"/>
</dbReference>
<dbReference type="GO" id="GO:0000160">
    <property type="term" value="P:phosphorelay signal transduction system"/>
    <property type="evidence" value="ECO:0007669"/>
    <property type="project" value="InterPro"/>
</dbReference>
<dbReference type="AlphaFoldDB" id="A0A927N1F2"/>
<keyword evidence="8" id="KW-1185">Reference proteome</keyword>
<accession>A0A927N1F2</accession>
<dbReference type="Gene3D" id="3.40.50.300">
    <property type="entry name" value="P-loop containing nucleotide triphosphate hydrolases"/>
    <property type="match status" value="1"/>
</dbReference>
<dbReference type="InterPro" id="IPR005158">
    <property type="entry name" value="BTAD"/>
</dbReference>
<dbReference type="RefSeq" id="WP_192753886.1">
    <property type="nucleotide sequence ID" value="NZ_BAABJL010000095.1"/>
</dbReference>
<evidence type="ECO:0000256" key="3">
    <source>
        <dbReference type="ARBA" id="ARBA00023125"/>
    </source>
</evidence>
<dbReference type="GO" id="GO:0043531">
    <property type="term" value="F:ADP binding"/>
    <property type="evidence" value="ECO:0007669"/>
    <property type="project" value="InterPro"/>
</dbReference>
<dbReference type="PANTHER" id="PTHR35807">
    <property type="entry name" value="TRANSCRIPTIONAL REGULATOR REDD-RELATED"/>
    <property type="match status" value="1"/>
</dbReference>
<dbReference type="InterPro" id="IPR016032">
    <property type="entry name" value="Sig_transdc_resp-reg_C-effctor"/>
</dbReference>
<dbReference type="Gene3D" id="1.10.10.10">
    <property type="entry name" value="Winged helix-like DNA-binding domain superfamily/Winged helix DNA-binding domain"/>
    <property type="match status" value="1"/>
</dbReference>
<dbReference type="SMART" id="SM00382">
    <property type="entry name" value="AAA"/>
    <property type="match status" value="1"/>
</dbReference>
<dbReference type="SMART" id="SM00862">
    <property type="entry name" value="Trans_reg_C"/>
    <property type="match status" value="1"/>
</dbReference>
<reference evidence="7" key="1">
    <citation type="submission" date="2020-10" db="EMBL/GenBank/DDBJ databases">
        <title>Sequencing the genomes of 1000 actinobacteria strains.</title>
        <authorList>
            <person name="Klenk H.-P."/>
        </authorList>
    </citation>
    <scope>NUCLEOTIDE SEQUENCE</scope>
    <source>
        <strain evidence="7">DSM 45354</strain>
    </source>
</reference>
<dbReference type="Pfam" id="PF03704">
    <property type="entry name" value="BTAD"/>
    <property type="match status" value="1"/>
</dbReference>
<dbReference type="GO" id="GO:0006355">
    <property type="term" value="P:regulation of DNA-templated transcription"/>
    <property type="evidence" value="ECO:0007669"/>
    <property type="project" value="InterPro"/>
</dbReference>
<dbReference type="CDD" id="cd15831">
    <property type="entry name" value="BTAD"/>
    <property type="match status" value="1"/>
</dbReference>
<dbReference type="Gene3D" id="1.10.8.430">
    <property type="entry name" value="Helical domain of apoptotic protease-activating factors"/>
    <property type="match status" value="1"/>
</dbReference>
<evidence type="ECO:0000256" key="2">
    <source>
        <dbReference type="ARBA" id="ARBA00023015"/>
    </source>
</evidence>
<dbReference type="InterPro" id="IPR011990">
    <property type="entry name" value="TPR-like_helical_dom_sf"/>
</dbReference>
<evidence type="ECO:0000313" key="7">
    <source>
        <dbReference type="EMBL" id="MBE1610526.1"/>
    </source>
</evidence>
<feature type="domain" description="OmpR/PhoB-type" evidence="6">
    <location>
        <begin position="1"/>
        <end position="100"/>
    </location>
</feature>
<dbReference type="EMBL" id="JADBEM010000001">
    <property type="protein sequence ID" value="MBE1610526.1"/>
    <property type="molecule type" value="Genomic_DNA"/>
</dbReference>
<keyword evidence="4" id="KW-0804">Transcription</keyword>
<comment type="caution">
    <text evidence="7">The sequence shown here is derived from an EMBL/GenBank/DDBJ whole genome shotgun (WGS) entry which is preliminary data.</text>
</comment>
<dbReference type="InterPro" id="IPR001867">
    <property type="entry name" value="OmpR/PhoB-type_DNA-bd"/>
</dbReference>
<dbReference type="PROSITE" id="PS51755">
    <property type="entry name" value="OMPR_PHOB"/>
    <property type="match status" value="1"/>
</dbReference>
<comment type="similarity">
    <text evidence="1">Belongs to the AfsR/DnrI/RedD regulatory family.</text>
</comment>
<organism evidence="7 8">
    <name type="scientific">Actinopolymorpha pittospori</name>
    <dbReference type="NCBI Taxonomy" id="648752"/>
    <lineage>
        <taxon>Bacteria</taxon>
        <taxon>Bacillati</taxon>
        <taxon>Actinomycetota</taxon>
        <taxon>Actinomycetes</taxon>
        <taxon>Propionibacteriales</taxon>
        <taxon>Actinopolymorphaceae</taxon>
        <taxon>Actinopolymorpha</taxon>
    </lineage>
</organism>
<evidence type="ECO:0000259" key="6">
    <source>
        <dbReference type="PROSITE" id="PS51755"/>
    </source>
</evidence>
<dbReference type="PRINTS" id="PR00364">
    <property type="entry name" value="DISEASERSIST"/>
</dbReference>
<dbReference type="Pfam" id="PF00486">
    <property type="entry name" value="Trans_reg_C"/>
    <property type="match status" value="1"/>
</dbReference>
<dbReference type="Gene3D" id="1.25.40.10">
    <property type="entry name" value="Tetratricopeptide repeat domain"/>
    <property type="match status" value="2"/>
</dbReference>
<dbReference type="InterPro" id="IPR036388">
    <property type="entry name" value="WH-like_DNA-bd_sf"/>
</dbReference>
<feature type="DNA-binding region" description="OmpR/PhoB-type" evidence="5">
    <location>
        <begin position="1"/>
        <end position="100"/>
    </location>
</feature>
<name>A0A927N1F2_9ACTN</name>
<protein>
    <submittedName>
        <fullName evidence="7">DNA-binding SARP family transcriptional activator/tetratricopeptide (TPR) repeat protein</fullName>
    </submittedName>
</protein>
<dbReference type="Proteomes" id="UP000638648">
    <property type="component" value="Unassembled WGS sequence"/>
</dbReference>
<dbReference type="GO" id="GO:0003677">
    <property type="term" value="F:DNA binding"/>
    <property type="evidence" value="ECO:0007669"/>
    <property type="project" value="UniProtKB-UniRule"/>
</dbReference>
<dbReference type="PANTHER" id="PTHR35807:SF1">
    <property type="entry name" value="TRANSCRIPTIONAL REGULATOR REDD"/>
    <property type="match status" value="1"/>
</dbReference>
<dbReference type="Pfam" id="PF13401">
    <property type="entry name" value="AAA_22"/>
    <property type="match status" value="1"/>
</dbReference>